<dbReference type="AlphaFoldDB" id="X0YVE0"/>
<dbReference type="GO" id="GO:0016020">
    <property type="term" value="C:membrane"/>
    <property type="evidence" value="ECO:0007669"/>
    <property type="project" value="InterPro"/>
</dbReference>
<feature type="transmembrane region" description="Helical" evidence="9">
    <location>
        <begin position="90"/>
        <end position="110"/>
    </location>
</feature>
<evidence type="ECO:0000256" key="9">
    <source>
        <dbReference type="SAM" id="Phobius"/>
    </source>
</evidence>
<evidence type="ECO:0000256" key="4">
    <source>
        <dbReference type="ARBA" id="ARBA00022643"/>
    </source>
</evidence>
<keyword evidence="1" id="KW-0813">Transport</keyword>
<evidence type="ECO:0000256" key="7">
    <source>
        <dbReference type="ARBA" id="ARBA00022989"/>
    </source>
</evidence>
<keyword evidence="3" id="KW-0285">Flavoprotein</keyword>
<evidence type="ECO:0000256" key="1">
    <source>
        <dbReference type="ARBA" id="ARBA00022448"/>
    </source>
</evidence>
<evidence type="ECO:0000256" key="6">
    <source>
        <dbReference type="ARBA" id="ARBA00022967"/>
    </source>
</evidence>
<name>X0YVE0_9ZZZZ</name>
<evidence type="ECO:0000313" key="10">
    <source>
        <dbReference type="EMBL" id="GAG40576.1"/>
    </source>
</evidence>
<comment type="caution">
    <text evidence="10">The sequence shown here is derived from an EMBL/GenBank/DDBJ whole genome shotgun (WGS) entry which is preliminary data.</text>
</comment>
<feature type="transmembrane region" description="Helical" evidence="9">
    <location>
        <begin position="58"/>
        <end position="78"/>
    </location>
</feature>
<proteinExistence type="predicted"/>
<evidence type="ECO:0000256" key="2">
    <source>
        <dbReference type="ARBA" id="ARBA00022553"/>
    </source>
</evidence>
<gene>
    <name evidence="10" type="ORF">S01H1_65928</name>
</gene>
<keyword evidence="8 9" id="KW-0472">Membrane</keyword>
<keyword evidence="5 9" id="KW-0812">Transmembrane</keyword>
<dbReference type="InterPro" id="IPR004338">
    <property type="entry name" value="NqrB/RnfD"/>
</dbReference>
<protein>
    <recommendedName>
        <fullName evidence="11">NADH:ubiquinone reductase (Na(+)-transporting) subunit B</fullName>
    </recommendedName>
</protein>
<dbReference type="Pfam" id="PF03116">
    <property type="entry name" value="NQR2_RnfD_RnfE"/>
    <property type="match status" value="1"/>
</dbReference>
<accession>X0YVE0</accession>
<feature type="non-terminal residue" evidence="10">
    <location>
        <position position="112"/>
    </location>
</feature>
<organism evidence="10">
    <name type="scientific">marine sediment metagenome</name>
    <dbReference type="NCBI Taxonomy" id="412755"/>
    <lineage>
        <taxon>unclassified sequences</taxon>
        <taxon>metagenomes</taxon>
        <taxon>ecological metagenomes</taxon>
    </lineage>
</organism>
<evidence type="ECO:0000256" key="5">
    <source>
        <dbReference type="ARBA" id="ARBA00022692"/>
    </source>
</evidence>
<keyword evidence="2" id="KW-0597">Phosphoprotein</keyword>
<evidence type="ECO:0000256" key="8">
    <source>
        <dbReference type="ARBA" id="ARBA00023136"/>
    </source>
</evidence>
<evidence type="ECO:0008006" key="11">
    <source>
        <dbReference type="Google" id="ProtNLM"/>
    </source>
</evidence>
<keyword evidence="4" id="KW-0288">FMN</keyword>
<keyword evidence="6" id="KW-1278">Translocase</keyword>
<evidence type="ECO:0000256" key="3">
    <source>
        <dbReference type="ARBA" id="ARBA00022630"/>
    </source>
</evidence>
<dbReference type="EMBL" id="BARS01043558">
    <property type="protein sequence ID" value="GAG40576.1"/>
    <property type="molecule type" value="Genomic_DNA"/>
</dbReference>
<sequence length="112" mass="12744">MKFLRNIYKKAHPHFTEGGKLSRFFPFFEAVDTLTFWTDEQTKSGPHIRDSLDLKRTMIIVLVALIPATIFGIVNTGYQQALAMGISQSWLTNFWVGLQSYLPIMIIAYATG</sequence>
<keyword evidence="7 9" id="KW-1133">Transmembrane helix</keyword>
<dbReference type="GO" id="GO:0055085">
    <property type="term" value="P:transmembrane transport"/>
    <property type="evidence" value="ECO:0007669"/>
    <property type="project" value="InterPro"/>
</dbReference>
<reference evidence="10" key="1">
    <citation type="journal article" date="2014" name="Front. Microbiol.">
        <title>High frequency of phylogenetically diverse reductive dehalogenase-homologous genes in deep subseafloor sedimentary metagenomes.</title>
        <authorList>
            <person name="Kawai M."/>
            <person name="Futagami T."/>
            <person name="Toyoda A."/>
            <person name="Takaki Y."/>
            <person name="Nishi S."/>
            <person name="Hori S."/>
            <person name="Arai W."/>
            <person name="Tsubouchi T."/>
            <person name="Morono Y."/>
            <person name="Uchiyama I."/>
            <person name="Ito T."/>
            <person name="Fujiyama A."/>
            <person name="Inagaki F."/>
            <person name="Takami H."/>
        </authorList>
    </citation>
    <scope>NUCLEOTIDE SEQUENCE</scope>
    <source>
        <strain evidence="10">Expedition CK06-06</strain>
    </source>
</reference>